<name>A0A8H3IF32_9LECA</name>
<proteinExistence type="predicted"/>
<evidence type="ECO:0000256" key="1">
    <source>
        <dbReference type="SAM" id="MobiDB-lite"/>
    </source>
</evidence>
<feature type="region of interest" description="Disordered" evidence="1">
    <location>
        <begin position="73"/>
        <end position="95"/>
    </location>
</feature>
<protein>
    <submittedName>
        <fullName evidence="2">Uncharacterized protein</fullName>
    </submittedName>
</protein>
<dbReference type="AlphaFoldDB" id="A0A8H3IF32"/>
<dbReference type="EMBL" id="CAJPDS010000039">
    <property type="protein sequence ID" value="CAF9925687.1"/>
    <property type="molecule type" value="Genomic_DNA"/>
</dbReference>
<organism evidence="2 3">
    <name type="scientific">Heterodermia speciosa</name>
    <dbReference type="NCBI Taxonomy" id="116794"/>
    <lineage>
        <taxon>Eukaryota</taxon>
        <taxon>Fungi</taxon>
        <taxon>Dikarya</taxon>
        <taxon>Ascomycota</taxon>
        <taxon>Pezizomycotina</taxon>
        <taxon>Lecanoromycetes</taxon>
        <taxon>OSLEUM clade</taxon>
        <taxon>Lecanoromycetidae</taxon>
        <taxon>Caliciales</taxon>
        <taxon>Physciaceae</taxon>
        <taxon>Heterodermia</taxon>
    </lineage>
</organism>
<feature type="compositionally biased region" description="Basic and acidic residues" evidence="1">
    <location>
        <begin position="150"/>
        <end position="168"/>
    </location>
</feature>
<reference evidence="2" key="1">
    <citation type="submission" date="2021-03" db="EMBL/GenBank/DDBJ databases">
        <authorList>
            <person name="Tagirdzhanova G."/>
        </authorList>
    </citation>
    <scope>NUCLEOTIDE SEQUENCE</scope>
</reference>
<sequence>MCRLTIFYCCGHVELAKPYSCKCHTTDLGDMDFSRSCDKCKASPPYDSSIRDEGRRFKHESREEARLRVAKLKYDEKASEEADGDKTPKNDKKTRRWYLEQEWEASRGHYQQRLEKFEEDKERKNERGNDEDEAEAGSITPRAQTPMRKSSFDHGIKQISRHEEYSRR</sequence>
<comment type="caution">
    <text evidence="2">The sequence shown here is derived from an EMBL/GenBank/DDBJ whole genome shotgun (WGS) entry which is preliminary data.</text>
</comment>
<feature type="compositionally biased region" description="Basic and acidic residues" evidence="1">
    <location>
        <begin position="109"/>
        <end position="128"/>
    </location>
</feature>
<dbReference type="Proteomes" id="UP000664521">
    <property type="component" value="Unassembled WGS sequence"/>
</dbReference>
<evidence type="ECO:0000313" key="3">
    <source>
        <dbReference type="Proteomes" id="UP000664521"/>
    </source>
</evidence>
<keyword evidence="3" id="KW-1185">Reference proteome</keyword>
<accession>A0A8H3IF32</accession>
<evidence type="ECO:0000313" key="2">
    <source>
        <dbReference type="EMBL" id="CAF9925687.1"/>
    </source>
</evidence>
<gene>
    <name evidence="2" type="ORF">HETSPECPRED_005897</name>
</gene>
<feature type="region of interest" description="Disordered" evidence="1">
    <location>
        <begin position="109"/>
        <end position="168"/>
    </location>
</feature>
<feature type="compositionally biased region" description="Basic and acidic residues" evidence="1">
    <location>
        <begin position="73"/>
        <end position="91"/>
    </location>
</feature>